<dbReference type="GO" id="GO:0016787">
    <property type="term" value="F:hydrolase activity"/>
    <property type="evidence" value="ECO:0007669"/>
    <property type="project" value="UniProtKB-KW"/>
</dbReference>
<protein>
    <submittedName>
        <fullName evidence="1">PIG-L deacetylase family protein</fullName>
        <ecNumber evidence="1">3.5.1.-</ecNumber>
    </submittedName>
</protein>
<dbReference type="EC" id="3.5.1.-" evidence="1"/>
<reference evidence="2" key="1">
    <citation type="journal article" date="2019" name="Int. J. Syst. Evol. Microbiol.">
        <title>The Global Catalogue of Microorganisms (GCM) 10K type strain sequencing project: providing services to taxonomists for standard genome sequencing and annotation.</title>
        <authorList>
            <consortium name="The Broad Institute Genomics Platform"/>
            <consortium name="The Broad Institute Genome Sequencing Center for Infectious Disease"/>
            <person name="Wu L."/>
            <person name="Ma J."/>
        </authorList>
    </citation>
    <scope>NUCLEOTIDE SEQUENCE [LARGE SCALE GENOMIC DNA]</scope>
    <source>
        <strain evidence="2">CGMCC 1.12702</strain>
    </source>
</reference>
<dbReference type="RefSeq" id="WP_380927028.1">
    <property type="nucleotide sequence ID" value="NZ_JBHUGS010000001.1"/>
</dbReference>
<sequence>MDRAGLLGQRSVVVAPGQRTWARLVRRGRGLDVGALAALGPWLVLAPHPDDEALGAGGMLARLAAAGADPRVAILTDGAASHVGAPGWGPRRLAGVRRQEAGHAVRALGMRPALHLGWRDAAPPMVGDKVFRAGVRRLGALIVRHRIRALAVCWAGEAHCDHEAAAALARAVVTAARGRVRLYEYLVWGWTDPALGAKLSGRRVVSVDVTGVRRAHRRSIDCHRSQTGTRVQGAVDPFRLPRAMIALTARPRTVLLEGVRHAA</sequence>
<comment type="caution">
    <text evidence="1">The sequence shown here is derived from an EMBL/GenBank/DDBJ whole genome shotgun (WGS) entry which is preliminary data.</text>
</comment>
<dbReference type="SUPFAM" id="SSF102588">
    <property type="entry name" value="LmbE-like"/>
    <property type="match status" value="1"/>
</dbReference>
<gene>
    <name evidence="1" type="ORF">ACFSGX_01840</name>
</gene>
<keyword evidence="2" id="KW-1185">Reference proteome</keyword>
<evidence type="ECO:0000313" key="1">
    <source>
        <dbReference type="EMBL" id="MFD1949507.1"/>
    </source>
</evidence>
<proteinExistence type="predicted"/>
<dbReference type="PANTHER" id="PTHR12993">
    <property type="entry name" value="N-ACETYLGLUCOSAMINYL-PHOSPHATIDYLINOSITOL DE-N-ACETYLASE-RELATED"/>
    <property type="match status" value="1"/>
</dbReference>
<dbReference type="InterPro" id="IPR024078">
    <property type="entry name" value="LmbE-like_dom_sf"/>
</dbReference>
<organism evidence="1 2">
    <name type="scientific">Sphingomonas arantia</name>
    <dbReference type="NCBI Taxonomy" id="1460676"/>
    <lineage>
        <taxon>Bacteria</taxon>
        <taxon>Pseudomonadati</taxon>
        <taxon>Pseudomonadota</taxon>
        <taxon>Alphaproteobacteria</taxon>
        <taxon>Sphingomonadales</taxon>
        <taxon>Sphingomonadaceae</taxon>
        <taxon>Sphingomonas</taxon>
    </lineage>
</organism>
<name>A0ABW4TVB0_9SPHN</name>
<dbReference type="InterPro" id="IPR003737">
    <property type="entry name" value="GlcNAc_PI_deacetylase-related"/>
</dbReference>
<evidence type="ECO:0000313" key="2">
    <source>
        <dbReference type="Proteomes" id="UP001597400"/>
    </source>
</evidence>
<dbReference type="Proteomes" id="UP001597400">
    <property type="component" value="Unassembled WGS sequence"/>
</dbReference>
<accession>A0ABW4TVB0</accession>
<dbReference type="Gene3D" id="3.40.50.10320">
    <property type="entry name" value="LmbE-like"/>
    <property type="match status" value="1"/>
</dbReference>
<keyword evidence="1" id="KW-0378">Hydrolase</keyword>
<dbReference type="EMBL" id="JBHUGS010000001">
    <property type="protein sequence ID" value="MFD1949507.1"/>
    <property type="molecule type" value="Genomic_DNA"/>
</dbReference>
<dbReference type="Pfam" id="PF02585">
    <property type="entry name" value="PIG-L"/>
    <property type="match status" value="1"/>
</dbReference>
<dbReference type="PANTHER" id="PTHR12993:SF29">
    <property type="entry name" value="BLR3841 PROTEIN"/>
    <property type="match status" value="1"/>
</dbReference>